<comment type="caution">
    <text evidence="4">The sequence shown here is derived from an EMBL/GenBank/DDBJ whole genome shotgun (WGS) entry which is preliminary data.</text>
</comment>
<organism evidence="4 5">
    <name type="scientific">Penicillium canescens</name>
    <dbReference type="NCBI Taxonomy" id="5083"/>
    <lineage>
        <taxon>Eukaryota</taxon>
        <taxon>Fungi</taxon>
        <taxon>Dikarya</taxon>
        <taxon>Ascomycota</taxon>
        <taxon>Pezizomycotina</taxon>
        <taxon>Eurotiomycetes</taxon>
        <taxon>Eurotiomycetidae</taxon>
        <taxon>Eurotiales</taxon>
        <taxon>Aspergillaceae</taxon>
        <taxon>Penicillium</taxon>
    </lineage>
</organism>
<sequence length="348" mass="38924">MSDQLILVTGASGFVATHIIDVFLRSGFLIRGTVRSYDKVEKVSQAFPEYVRDRRLTFTIVRDISSFNAFDEAVKDVTGIIHTATPFQMQVENNERDLLIPAIEGTKNILRSINEKVPNLRRLVLISSFASIIDLSKGNRPGYVYSEKDWNPMSYQEAAKKGTSGAEAYCAAKALAEREAWDFVKRECPSWDLTTICPPMIYGPNKNATTDLAHLNTSSADIYRLMSPTSKPSDPVPANDFWAWVDVRDVADAHLKAYELPEAGGQRFFVAEGNFSYQMIADILREKLSEIRERVPIGMPQSGLGNVEVYGVDNSKSKQLLGIKYRTLQNSVLDAAQSLLELERRGQT</sequence>
<dbReference type="FunFam" id="3.40.50.720:FF:000191">
    <property type="entry name" value="Methylglyoxal reductase (NADPH-dependent)"/>
    <property type="match status" value="1"/>
</dbReference>
<accession>A0AAD6I238</accession>
<dbReference type="Proteomes" id="UP001219568">
    <property type="component" value="Unassembled WGS sequence"/>
</dbReference>
<keyword evidence="1" id="KW-0560">Oxidoreductase</keyword>
<name>A0AAD6I238_PENCN</name>
<protein>
    <recommendedName>
        <fullName evidence="3">NAD-dependent epimerase/dehydratase domain-containing protein</fullName>
    </recommendedName>
</protein>
<evidence type="ECO:0000313" key="4">
    <source>
        <dbReference type="EMBL" id="KAJ6026958.1"/>
    </source>
</evidence>
<dbReference type="Pfam" id="PF01370">
    <property type="entry name" value="Epimerase"/>
    <property type="match status" value="1"/>
</dbReference>
<reference evidence="4" key="2">
    <citation type="submission" date="2023-01" db="EMBL/GenBank/DDBJ databases">
        <authorList>
            <person name="Petersen C."/>
        </authorList>
    </citation>
    <scope>NUCLEOTIDE SEQUENCE</scope>
    <source>
        <strain evidence="4">IBT 15450</strain>
    </source>
</reference>
<evidence type="ECO:0000259" key="3">
    <source>
        <dbReference type="Pfam" id="PF01370"/>
    </source>
</evidence>
<dbReference type="InterPro" id="IPR001509">
    <property type="entry name" value="Epimerase_deHydtase"/>
</dbReference>
<dbReference type="SUPFAM" id="SSF51735">
    <property type="entry name" value="NAD(P)-binding Rossmann-fold domains"/>
    <property type="match status" value="1"/>
</dbReference>
<evidence type="ECO:0000256" key="1">
    <source>
        <dbReference type="ARBA" id="ARBA00023002"/>
    </source>
</evidence>
<dbReference type="Gene3D" id="3.40.50.720">
    <property type="entry name" value="NAD(P)-binding Rossmann-like Domain"/>
    <property type="match status" value="1"/>
</dbReference>
<dbReference type="CDD" id="cd05227">
    <property type="entry name" value="AR_SDR_e"/>
    <property type="match status" value="1"/>
</dbReference>
<dbReference type="PANTHER" id="PTHR10366:SF579">
    <property type="entry name" value="3-BETA HYDROXYSTEROID DEHYDROGENASE_ISOMERASE FAMILY PROTEIN (AFU_ORTHOLOGUE AFUA_3G02250)"/>
    <property type="match status" value="1"/>
</dbReference>
<dbReference type="EMBL" id="JAQJZL010000015">
    <property type="protein sequence ID" value="KAJ6026958.1"/>
    <property type="molecule type" value="Genomic_DNA"/>
</dbReference>
<proteinExistence type="inferred from homology"/>
<dbReference type="InterPro" id="IPR036291">
    <property type="entry name" value="NAD(P)-bd_dom_sf"/>
</dbReference>
<keyword evidence="5" id="KW-1185">Reference proteome</keyword>
<dbReference type="PANTHER" id="PTHR10366">
    <property type="entry name" value="NAD DEPENDENT EPIMERASE/DEHYDRATASE"/>
    <property type="match status" value="1"/>
</dbReference>
<comment type="similarity">
    <text evidence="2">Belongs to the NAD(P)-dependent epimerase/dehydratase family. Dihydroflavonol-4-reductase subfamily.</text>
</comment>
<dbReference type="InterPro" id="IPR050425">
    <property type="entry name" value="NAD(P)_dehydrat-like"/>
</dbReference>
<reference evidence="4" key="1">
    <citation type="journal article" date="2023" name="IMA Fungus">
        <title>Comparative genomic study of the Penicillium genus elucidates a diverse pangenome and 15 lateral gene transfer events.</title>
        <authorList>
            <person name="Petersen C."/>
            <person name="Sorensen T."/>
            <person name="Nielsen M.R."/>
            <person name="Sondergaard T.E."/>
            <person name="Sorensen J.L."/>
            <person name="Fitzpatrick D.A."/>
            <person name="Frisvad J.C."/>
            <person name="Nielsen K.L."/>
        </authorList>
    </citation>
    <scope>NUCLEOTIDE SEQUENCE</scope>
    <source>
        <strain evidence="4">IBT 15450</strain>
    </source>
</reference>
<dbReference type="AlphaFoldDB" id="A0AAD6I238"/>
<gene>
    <name evidence="4" type="ORF">N7460_011775</name>
</gene>
<feature type="domain" description="NAD-dependent epimerase/dehydratase" evidence="3">
    <location>
        <begin position="6"/>
        <end position="266"/>
    </location>
</feature>
<evidence type="ECO:0000256" key="2">
    <source>
        <dbReference type="ARBA" id="ARBA00023445"/>
    </source>
</evidence>
<dbReference type="GO" id="GO:0016616">
    <property type="term" value="F:oxidoreductase activity, acting on the CH-OH group of donors, NAD or NADP as acceptor"/>
    <property type="evidence" value="ECO:0007669"/>
    <property type="project" value="TreeGrafter"/>
</dbReference>
<evidence type="ECO:0000313" key="5">
    <source>
        <dbReference type="Proteomes" id="UP001219568"/>
    </source>
</evidence>